<evidence type="ECO:0000313" key="3">
    <source>
        <dbReference type="Proteomes" id="UP000499080"/>
    </source>
</evidence>
<reference evidence="2 3" key="1">
    <citation type="journal article" date="2019" name="Sci. Rep.">
        <title>Orb-weaving spider Araneus ventricosus genome elucidates the spidroin gene catalogue.</title>
        <authorList>
            <person name="Kono N."/>
            <person name="Nakamura H."/>
            <person name="Ohtoshi R."/>
            <person name="Moran D.A.P."/>
            <person name="Shinohara A."/>
            <person name="Yoshida Y."/>
            <person name="Fujiwara M."/>
            <person name="Mori M."/>
            <person name="Tomita M."/>
            <person name="Arakawa K."/>
        </authorList>
    </citation>
    <scope>NUCLEOTIDE SEQUENCE [LARGE SCALE GENOMIC DNA]</scope>
</reference>
<proteinExistence type="predicted"/>
<evidence type="ECO:0000313" key="2">
    <source>
        <dbReference type="EMBL" id="GBN41163.1"/>
    </source>
</evidence>
<comment type="caution">
    <text evidence="2">The sequence shown here is derived from an EMBL/GenBank/DDBJ whole genome shotgun (WGS) entry which is preliminary data.</text>
</comment>
<dbReference type="AlphaFoldDB" id="A0A4Y2NQR6"/>
<accession>A0A4Y2NQR6</accession>
<organism evidence="2 3">
    <name type="scientific">Araneus ventricosus</name>
    <name type="common">Orbweaver spider</name>
    <name type="synonym">Epeira ventricosa</name>
    <dbReference type="NCBI Taxonomy" id="182803"/>
    <lineage>
        <taxon>Eukaryota</taxon>
        <taxon>Metazoa</taxon>
        <taxon>Ecdysozoa</taxon>
        <taxon>Arthropoda</taxon>
        <taxon>Chelicerata</taxon>
        <taxon>Arachnida</taxon>
        <taxon>Araneae</taxon>
        <taxon>Araneomorphae</taxon>
        <taxon>Entelegynae</taxon>
        <taxon>Araneoidea</taxon>
        <taxon>Araneidae</taxon>
        <taxon>Araneus</taxon>
    </lineage>
</organism>
<dbReference type="EMBL" id="BGPR01009616">
    <property type="protein sequence ID" value="GBN41163.1"/>
    <property type="molecule type" value="Genomic_DNA"/>
</dbReference>
<dbReference type="Proteomes" id="UP000499080">
    <property type="component" value="Unassembled WGS sequence"/>
</dbReference>
<protein>
    <submittedName>
        <fullName evidence="2">Uncharacterized protein</fullName>
    </submittedName>
</protein>
<sequence length="96" mass="10662">MVSIFSSESKTRTLSGKAHRLLSVLGQSITTALCHSNPTTTSHSDLLQSTSSVNHTPQAFPPRTYTRRIYGSAIQLELWILLRAGYSIFLTTPHQF</sequence>
<gene>
    <name evidence="1" type="ORF">AVEN_149715_1</name>
    <name evidence="2" type="ORF">AVEN_81674_1</name>
</gene>
<name>A0A4Y2NQR6_ARAVE</name>
<keyword evidence="3" id="KW-1185">Reference proteome</keyword>
<dbReference type="EMBL" id="BGPR01009613">
    <property type="protein sequence ID" value="GBN41154.1"/>
    <property type="molecule type" value="Genomic_DNA"/>
</dbReference>
<evidence type="ECO:0000313" key="1">
    <source>
        <dbReference type="EMBL" id="GBN41154.1"/>
    </source>
</evidence>